<dbReference type="AlphaFoldDB" id="A0A915HFE2"/>
<name>A0A915HFE2_ROMCU</name>
<proteinExistence type="predicted"/>
<evidence type="ECO:0000313" key="1">
    <source>
        <dbReference type="Proteomes" id="UP000887565"/>
    </source>
</evidence>
<keyword evidence="1" id="KW-1185">Reference proteome</keyword>
<protein>
    <submittedName>
        <fullName evidence="2">Uncharacterized protein</fullName>
    </submittedName>
</protein>
<reference evidence="2" key="1">
    <citation type="submission" date="2022-11" db="UniProtKB">
        <authorList>
            <consortium name="WormBaseParasite"/>
        </authorList>
    </citation>
    <scope>IDENTIFICATION</scope>
</reference>
<organism evidence="1 2">
    <name type="scientific">Romanomermis culicivorax</name>
    <name type="common">Nematode worm</name>
    <dbReference type="NCBI Taxonomy" id="13658"/>
    <lineage>
        <taxon>Eukaryota</taxon>
        <taxon>Metazoa</taxon>
        <taxon>Ecdysozoa</taxon>
        <taxon>Nematoda</taxon>
        <taxon>Enoplea</taxon>
        <taxon>Dorylaimia</taxon>
        <taxon>Mermithida</taxon>
        <taxon>Mermithoidea</taxon>
        <taxon>Mermithidae</taxon>
        <taxon>Romanomermis</taxon>
    </lineage>
</organism>
<dbReference type="WBParaSite" id="nRc.2.0.1.t00322-RA">
    <property type="protein sequence ID" value="nRc.2.0.1.t00322-RA"/>
    <property type="gene ID" value="nRc.2.0.1.g00322"/>
</dbReference>
<evidence type="ECO:0000313" key="2">
    <source>
        <dbReference type="WBParaSite" id="nRc.2.0.1.t00322-RA"/>
    </source>
</evidence>
<sequence length="63" mass="7069">MQTFCHPRTFKFLKDTTRAFKLASFNRAAQSLHCSLVCSASTNNVLQTGQTLTKSKLAMFLNL</sequence>
<dbReference type="Proteomes" id="UP000887565">
    <property type="component" value="Unplaced"/>
</dbReference>
<accession>A0A915HFE2</accession>